<reference evidence="4" key="1">
    <citation type="journal article" date="2019" name="Int. J. Syst. Evol. Microbiol.">
        <title>The Global Catalogue of Microorganisms (GCM) 10K type strain sequencing project: providing services to taxonomists for standard genome sequencing and annotation.</title>
        <authorList>
            <consortium name="The Broad Institute Genomics Platform"/>
            <consortium name="The Broad Institute Genome Sequencing Center for Infectious Disease"/>
            <person name="Wu L."/>
            <person name="Ma J."/>
        </authorList>
    </citation>
    <scope>NUCLEOTIDE SEQUENCE [LARGE SCALE GENOMIC DNA]</scope>
    <source>
        <strain evidence="4">JCM 31920</strain>
    </source>
</reference>
<proteinExistence type="inferred from homology"/>
<feature type="active site" description="Charge relay system" evidence="1">
    <location>
        <position position="414"/>
    </location>
</feature>
<evidence type="ECO:0000313" key="4">
    <source>
        <dbReference type="Proteomes" id="UP001501508"/>
    </source>
</evidence>
<feature type="active site" description="Charge relay system" evidence="1">
    <location>
        <position position="169"/>
    </location>
</feature>
<keyword evidence="4" id="KW-1185">Reference proteome</keyword>
<feature type="active site" description="Charge relay system" evidence="1">
    <location>
        <position position="237"/>
    </location>
</feature>
<evidence type="ECO:0000313" key="3">
    <source>
        <dbReference type="EMBL" id="GAA4435804.1"/>
    </source>
</evidence>
<accession>A0ABP8LVK7</accession>
<comment type="caution">
    <text evidence="3">The sequence shown here is derived from an EMBL/GenBank/DDBJ whole genome shotgun (WGS) entry which is preliminary data.</text>
</comment>
<evidence type="ECO:0000256" key="1">
    <source>
        <dbReference type="PROSITE-ProRule" id="PRU01240"/>
    </source>
</evidence>
<protein>
    <recommendedName>
        <fullName evidence="2">Peptidase S8/S53 domain-containing protein</fullName>
    </recommendedName>
</protein>
<name>A0ABP8LVK7_9BACT</name>
<organism evidence="3 4">
    <name type="scientific">Ravibacter arvi</name>
    <dbReference type="NCBI Taxonomy" id="2051041"/>
    <lineage>
        <taxon>Bacteria</taxon>
        <taxon>Pseudomonadati</taxon>
        <taxon>Bacteroidota</taxon>
        <taxon>Cytophagia</taxon>
        <taxon>Cytophagales</taxon>
        <taxon>Spirosomataceae</taxon>
        <taxon>Ravibacter</taxon>
    </lineage>
</organism>
<dbReference type="InterPro" id="IPR036852">
    <property type="entry name" value="Peptidase_S8/S53_dom_sf"/>
</dbReference>
<dbReference type="PROSITE" id="PS51892">
    <property type="entry name" value="SUBTILASE"/>
    <property type="match status" value="1"/>
</dbReference>
<comment type="similarity">
    <text evidence="1">Belongs to the peptidase S8 family.</text>
</comment>
<dbReference type="Gene3D" id="3.40.50.200">
    <property type="entry name" value="Peptidase S8/S53 domain"/>
    <property type="match status" value="1"/>
</dbReference>
<dbReference type="InterPro" id="IPR000209">
    <property type="entry name" value="Peptidase_S8/S53_dom"/>
</dbReference>
<dbReference type="Proteomes" id="UP001501508">
    <property type="component" value="Unassembled WGS sequence"/>
</dbReference>
<feature type="domain" description="Peptidase S8/S53" evidence="2">
    <location>
        <begin position="163"/>
        <end position="426"/>
    </location>
</feature>
<dbReference type="EMBL" id="BAABEY010000013">
    <property type="protein sequence ID" value="GAA4435804.1"/>
    <property type="molecule type" value="Genomic_DNA"/>
</dbReference>
<dbReference type="RefSeq" id="WP_345027470.1">
    <property type="nucleotide sequence ID" value="NZ_BAABEY010000013.1"/>
</dbReference>
<dbReference type="Pfam" id="PF00082">
    <property type="entry name" value="Peptidase_S8"/>
    <property type="match status" value="1"/>
</dbReference>
<sequence>MSSFLKIILLFFLLLFLALSLRYCFKSETEGAPFAGYHIRLSGQTAGELKSQLESGLGITLTPENFHVCPCDSSLVNLTLSDVTIEGHGPAQVKTGTGGVGLDLDIDYGKNYLLASETDSLGRNFIGQWLSALKDSTTGSVKEGRFNPYSLTNEERAGTGAENLVAIFDSGIHPDLMSLPYQNALGLPASAQNLLCVPPVMVPPASPLARLFGINFMPETDGSLNYGDIRDQTLMQHGTKVTHLLASQRIGRVSAPLRVMTMKVLNRENRGDLFSLMCAMSQAKKMGARIFNMSLGYYGSEDSLFRSYIQSLASDKIWLVTAAGNALPGSDIGSTDLPENRDLDQRPLESKFFPAFFARDMNHVIAVTTVHDGPDKVCDMQNYGKSVVDVGVLANDCKFAFNAPGQQVTVRGSSYATPVVAGWIARKPNLGSYSDKAALLGDALADTALESKIKGGKYIKPNGN</sequence>
<keyword evidence="1" id="KW-0378">Hydrolase</keyword>
<gene>
    <name evidence="3" type="ORF">GCM10023091_12910</name>
</gene>
<evidence type="ECO:0000259" key="2">
    <source>
        <dbReference type="Pfam" id="PF00082"/>
    </source>
</evidence>
<keyword evidence="1" id="KW-0720">Serine protease</keyword>
<dbReference type="SUPFAM" id="SSF52743">
    <property type="entry name" value="Subtilisin-like"/>
    <property type="match status" value="1"/>
</dbReference>
<keyword evidence="1" id="KW-0645">Protease</keyword>